<feature type="region of interest" description="Disordered" evidence="1">
    <location>
        <begin position="52"/>
        <end position="80"/>
    </location>
</feature>
<evidence type="ECO:0000256" key="1">
    <source>
        <dbReference type="SAM" id="MobiDB-lite"/>
    </source>
</evidence>
<reference evidence="2" key="1">
    <citation type="submission" date="2023-06" db="EMBL/GenBank/DDBJ databases">
        <title>Genome-scale phylogeny and comparative genomics of the fungal order Sordariales.</title>
        <authorList>
            <consortium name="Lawrence Berkeley National Laboratory"/>
            <person name="Hensen N."/>
            <person name="Bonometti L."/>
            <person name="Westerberg I."/>
            <person name="Brannstrom I.O."/>
            <person name="Guillou S."/>
            <person name="Cros-Aarteil S."/>
            <person name="Calhoun S."/>
            <person name="Haridas S."/>
            <person name="Kuo A."/>
            <person name="Mondo S."/>
            <person name="Pangilinan J."/>
            <person name="Riley R."/>
            <person name="LaButti K."/>
            <person name="Andreopoulos B."/>
            <person name="Lipzen A."/>
            <person name="Chen C."/>
            <person name="Yanf M."/>
            <person name="Daum C."/>
            <person name="Ng V."/>
            <person name="Clum A."/>
            <person name="Steindorff A."/>
            <person name="Ohm R."/>
            <person name="Martin F."/>
            <person name="Silar P."/>
            <person name="Natvig D."/>
            <person name="Lalanne C."/>
            <person name="Gautier V."/>
            <person name="Ament-velasquez S.L."/>
            <person name="Kruys A."/>
            <person name="Hutchinson M.I."/>
            <person name="Powell A.J."/>
            <person name="Barry K."/>
            <person name="Miller A.N."/>
            <person name="Grigoriev I.V."/>
            <person name="Debuchy R."/>
            <person name="Gladieux P."/>
            <person name="Thoren M.H."/>
            <person name="Johannesson H."/>
        </authorList>
    </citation>
    <scope>NUCLEOTIDE SEQUENCE</scope>
    <source>
        <strain evidence="2">SMH3187-1</strain>
    </source>
</reference>
<accession>A0AA40JZS5</accession>
<proteinExistence type="predicted"/>
<evidence type="ECO:0000313" key="2">
    <source>
        <dbReference type="EMBL" id="KAK0740925.1"/>
    </source>
</evidence>
<feature type="region of interest" description="Disordered" evidence="1">
    <location>
        <begin position="231"/>
        <end position="255"/>
    </location>
</feature>
<evidence type="ECO:0000313" key="3">
    <source>
        <dbReference type="Proteomes" id="UP001172155"/>
    </source>
</evidence>
<comment type="caution">
    <text evidence="2">The sequence shown here is derived from an EMBL/GenBank/DDBJ whole genome shotgun (WGS) entry which is preliminary data.</text>
</comment>
<organism evidence="2 3">
    <name type="scientific">Schizothecium vesticola</name>
    <dbReference type="NCBI Taxonomy" id="314040"/>
    <lineage>
        <taxon>Eukaryota</taxon>
        <taxon>Fungi</taxon>
        <taxon>Dikarya</taxon>
        <taxon>Ascomycota</taxon>
        <taxon>Pezizomycotina</taxon>
        <taxon>Sordariomycetes</taxon>
        <taxon>Sordariomycetidae</taxon>
        <taxon>Sordariales</taxon>
        <taxon>Schizotheciaceae</taxon>
        <taxon>Schizothecium</taxon>
    </lineage>
</organism>
<keyword evidence="3" id="KW-1185">Reference proteome</keyword>
<dbReference type="EMBL" id="JAUKUD010000006">
    <property type="protein sequence ID" value="KAK0740925.1"/>
    <property type="molecule type" value="Genomic_DNA"/>
</dbReference>
<feature type="compositionally biased region" description="Polar residues" evidence="1">
    <location>
        <begin position="237"/>
        <end position="255"/>
    </location>
</feature>
<protein>
    <submittedName>
        <fullName evidence="2">Uncharacterized protein</fullName>
    </submittedName>
</protein>
<dbReference type="AlphaFoldDB" id="A0AA40JZS5"/>
<gene>
    <name evidence="2" type="ORF">B0T18DRAFT_220134</name>
</gene>
<dbReference type="Proteomes" id="UP001172155">
    <property type="component" value="Unassembled WGS sequence"/>
</dbReference>
<name>A0AA40JZS5_9PEZI</name>
<sequence>MCPTSAFHQDGIYKGGKRALCCSENYKSNLAMFMASLPRQPRIGTDAAAVRGRSAAPVDRADRMDSHSTSPAPMRLTESRDCVARETSFPAQKCPRVTRHHTRRSRAFVTPATAPKVLSARHPHVKGMQTWPHLSTARRTASKEGWPDFRNGGEACCTSKSFLGHETDKWQRPAEDCSWDITEAPRCLAVSASCLVSCLLARWEPPGCLLAFGMRQGRTYLEAWNGDRLQSARARSDQTTDGTGPKASMSSRQRP</sequence>